<evidence type="ECO:0000313" key="3">
    <source>
        <dbReference type="Proteomes" id="UP000199370"/>
    </source>
</evidence>
<dbReference type="PANTHER" id="PTHR43798:SF33">
    <property type="entry name" value="HYDROLASE, PUTATIVE (AFU_ORTHOLOGUE AFUA_2G14860)-RELATED"/>
    <property type="match status" value="1"/>
</dbReference>
<dbReference type="SUPFAM" id="SSF53474">
    <property type="entry name" value="alpha/beta-Hydrolases"/>
    <property type="match status" value="1"/>
</dbReference>
<accession>A0A1G9ZJU3</accession>
<dbReference type="PANTHER" id="PTHR43798">
    <property type="entry name" value="MONOACYLGLYCEROL LIPASE"/>
    <property type="match status" value="1"/>
</dbReference>
<dbReference type="RefSeq" id="WP_089735323.1">
    <property type="nucleotide sequence ID" value="NZ_FNIA01000020.1"/>
</dbReference>
<evidence type="ECO:0000259" key="1">
    <source>
        <dbReference type="Pfam" id="PF12697"/>
    </source>
</evidence>
<dbReference type="EMBL" id="FNIA01000020">
    <property type="protein sequence ID" value="SDN20876.1"/>
    <property type="molecule type" value="Genomic_DNA"/>
</dbReference>
<sequence length="281" mass="31712">MTRTDAFVTVAGTEVHYTDWGDSDAPLVVCVHGLSRNGRDFDPLARRLVSEGYRVVCPDMPGRGRSEWADDPETEYSWEGLLATLSAFCDTFDREEVRYVGTSMGGLLGMLLANDDDAVSLSHLVCNDIGPVFVHAEEGIERIVDYLTDPPAFDTYTQLESWYRETYATMNEQTDAEWRRFTVTSARRRDDGRVTRDYDERIVAALLSSNADPETAWGYWESLDLPVFVLWGRESDVLTEPTVEEMLARRPETELLELDCGHPPGLNVPEQLDPVVEFLAT</sequence>
<proteinExistence type="predicted"/>
<dbReference type="Proteomes" id="UP000199370">
    <property type="component" value="Unassembled WGS sequence"/>
</dbReference>
<dbReference type="InterPro" id="IPR029058">
    <property type="entry name" value="AB_hydrolase_fold"/>
</dbReference>
<evidence type="ECO:0000313" key="2">
    <source>
        <dbReference type="EMBL" id="SDN20876.1"/>
    </source>
</evidence>
<dbReference type="GO" id="GO:0016020">
    <property type="term" value="C:membrane"/>
    <property type="evidence" value="ECO:0007669"/>
    <property type="project" value="TreeGrafter"/>
</dbReference>
<dbReference type="STRING" id="996166.SAMN05192554_12057"/>
<name>A0A1G9ZJU3_9EURY</name>
<protein>
    <submittedName>
        <fullName evidence="2">Pimeloyl-ACP methyl ester carboxylesterase</fullName>
    </submittedName>
</protein>
<organism evidence="2 3">
    <name type="scientific">Haloarchaeobius iranensis</name>
    <dbReference type="NCBI Taxonomy" id="996166"/>
    <lineage>
        <taxon>Archaea</taxon>
        <taxon>Methanobacteriati</taxon>
        <taxon>Methanobacteriota</taxon>
        <taxon>Stenosarchaea group</taxon>
        <taxon>Halobacteria</taxon>
        <taxon>Halobacteriales</taxon>
        <taxon>Halorubellaceae</taxon>
        <taxon>Haloarchaeobius</taxon>
    </lineage>
</organism>
<keyword evidence="3" id="KW-1185">Reference proteome</keyword>
<feature type="domain" description="AB hydrolase-1" evidence="1">
    <location>
        <begin position="28"/>
        <end position="271"/>
    </location>
</feature>
<reference evidence="2 3" key="1">
    <citation type="submission" date="2016-10" db="EMBL/GenBank/DDBJ databases">
        <authorList>
            <person name="de Groot N.N."/>
        </authorList>
    </citation>
    <scope>NUCLEOTIDE SEQUENCE [LARGE SCALE GENOMIC DNA]</scope>
    <source>
        <strain evidence="3">EB21,IBRC-M 10013,KCTC 4048</strain>
    </source>
</reference>
<dbReference type="Pfam" id="PF12697">
    <property type="entry name" value="Abhydrolase_6"/>
    <property type="match status" value="1"/>
</dbReference>
<dbReference type="InterPro" id="IPR050266">
    <property type="entry name" value="AB_hydrolase_sf"/>
</dbReference>
<dbReference type="AlphaFoldDB" id="A0A1G9ZJU3"/>
<dbReference type="Gene3D" id="3.40.50.1820">
    <property type="entry name" value="alpha/beta hydrolase"/>
    <property type="match status" value="1"/>
</dbReference>
<dbReference type="OrthoDB" id="7531at2157"/>
<dbReference type="PRINTS" id="PR00111">
    <property type="entry name" value="ABHYDROLASE"/>
</dbReference>
<dbReference type="InterPro" id="IPR000073">
    <property type="entry name" value="AB_hydrolase_1"/>
</dbReference>
<gene>
    <name evidence="2" type="ORF">SAMN05192554_12057</name>
</gene>